<dbReference type="Proteomes" id="UP000499080">
    <property type="component" value="Unassembled WGS sequence"/>
</dbReference>
<protein>
    <submittedName>
        <fullName evidence="1">Uncharacterized protein</fullName>
    </submittedName>
</protein>
<name>A0A4Y2BA00_ARAVE</name>
<evidence type="ECO:0000313" key="2">
    <source>
        <dbReference type="Proteomes" id="UP000499080"/>
    </source>
</evidence>
<sequence>MSRRSRLPDSLMWRAVRWMEMELHLDISMCLTVWSSDSGININTKILCPEDMFHADHELQHLQKTVFSLFRPEVEEALLCRSSLQTTF</sequence>
<gene>
    <name evidence="1" type="ORF">AVEN_155319_1</name>
</gene>
<accession>A0A4Y2BA00</accession>
<dbReference type="OrthoDB" id="6466526at2759"/>
<comment type="caution">
    <text evidence="1">The sequence shown here is derived from an EMBL/GenBank/DDBJ whole genome shotgun (WGS) entry which is preliminary data.</text>
</comment>
<evidence type="ECO:0000313" key="1">
    <source>
        <dbReference type="EMBL" id="GBL88145.1"/>
    </source>
</evidence>
<dbReference type="AlphaFoldDB" id="A0A4Y2BA00"/>
<keyword evidence="2" id="KW-1185">Reference proteome</keyword>
<proteinExistence type="predicted"/>
<reference evidence="1 2" key="1">
    <citation type="journal article" date="2019" name="Sci. Rep.">
        <title>Orb-weaving spider Araneus ventricosus genome elucidates the spidroin gene catalogue.</title>
        <authorList>
            <person name="Kono N."/>
            <person name="Nakamura H."/>
            <person name="Ohtoshi R."/>
            <person name="Moran D.A.P."/>
            <person name="Shinohara A."/>
            <person name="Yoshida Y."/>
            <person name="Fujiwara M."/>
            <person name="Mori M."/>
            <person name="Tomita M."/>
            <person name="Arakawa K."/>
        </authorList>
    </citation>
    <scope>NUCLEOTIDE SEQUENCE [LARGE SCALE GENOMIC DNA]</scope>
</reference>
<dbReference type="EMBL" id="BGPR01082680">
    <property type="protein sequence ID" value="GBL88145.1"/>
    <property type="molecule type" value="Genomic_DNA"/>
</dbReference>
<organism evidence="1 2">
    <name type="scientific">Araneus ventricosus</name>
    <name type="common">Orbweaver spider</name>
    <name type="synonym">Epeira ventricosa</name>
    <dbReference type="NCBI Taxonomy" id="182803"/>
    <lineage>
        <taxon>Eukaryota</taxon>
        <taxon>Metazoa</taxon>
        <taxon>Ecdysozoa</taxon>
        <taxon>Arthropoda</taxon>
        <taxon>Chelicerata</taxon>
        <taxon>Arachnida</taxon>
        <taxon>Araneae</taxon>
        <taxon>Araneomorphae</taxon>
        <taxon>Entelegynae</taxon>
        <taxon>Araneoidea</taxon>
        <taxon>Araneidae</taxon>
        <taxon>Araneus</taxon>
    </lineage>
</organism>